<organism evidence="1 2">
    <name type="scientific">Tunturiibacter lichenicola</name>
    <dbReference type="NCBI Taxonomy" id="2051959"/>
    <lineage>
        <taxon>Bacteria</taxon>
        <taxon>Pseudomonadati</taxon>
        <taxon>Acidobacteriota</taxon>
        <taxon>Terriglobia</taxon>
        <taxon>Terriglobales</taxon>
        <taxon>Acidobacteriaceae</taxon>
        <taxon>Tunturiibacter</taxon>
    </lineage>
</organism>
<reference evidence="1 2" key="1">
    <citation type="submission" date="2020-07" db="EMBL/GenBank/DDBJ databases">
        <title>Genomic Encyclopedia of Type Strains, Phase IV (KMG-V): Genome sequencing to study the core and pangenomes of soil and plant-associated prokaryotes.</title>
        <authorList>
            <person name="Whitman W."/>
        </authorList>
    </citation>
    <scope>NUCLEOTIDE SEQUENCE [LARGE SCALE GENOMIC DNA]</scope>
    <source>
        <strain evidence="1 2">M8UP22</strain>
    </source>
</reference>
<evidence type="ECO:0000313" key="1">
    <source>
        <dbReference type="EMBL" id="NYF88930.1"/>
    </source>
</evidence>
<comment type="caution">
    <text evidence="1">The sequence shown here is derived from an EMBL/GenBank/DDBJ whole genome shotgun (WGS) entry which is preliminary data.</text>
</comment>
<gene>
    <name evidence="1" type="ORF">HDF08_000997</name>
</gene>
<proteinExistence type="predicted"/>
<name>A0A852VB64_9BACT</name>
<evidence type="ECO:0000313" key="2">
    <source>
        <dbReference type="Proteomes" id="UP000564385"/>
    </source>
</evidence>
<sequence>MIQDFGVTQGGRAAFRGTDLNFAFVVSLQGCGFVSDESALFGYGFHLGDVCACCFFSQSCLNVGRERVYGNFFFDFVQGSILCDMDVFGVAVHDHLGFVDGLSVFPLGDKSFDGGSLGLGLDGLLNGGW</sequence>
<dbReference type="Proteomes" id="UP000564385">
    <property type="component" value="Unassembled WGS sequence"/>
</dbReference>
<dbReference type="AlphaFoldDB" id="A0A852VB64"/>
<dbReference type="EMBL" id="JACCCU010000001">
    <property type="protein sequence ID" value="NYF88930.1"/>
    <property type="molecule type" value="Genomic_DNA"/>
</dbReference>
<protein>
    <submittedName>
        <fullName evidence="1">Urea transporter</fullName>
    </submittedName>
</protein>
<accession>A0A852VB64</accession>